<dbReference type="PANTHER" id="PTHR46014">
    <property type="entry name" value="TETRATRICOPEPTIDE REPEAT PROTEIN 1"/>
    <property type="match status" value="1"/>
</dbReference>
<dbReference type="InterPro" id="IPR019734">
    <property type="entry name" value="TPR_rpt"/>
</dbReference>
<sequence>MAVIEDESSGENNLKSRPNSAAAQPGYGSDGYETASDTELTDAVPEPENHSRSNGGDTGQHNDVSSVKNGDDGVSREGKEDEQQGKIETIDIEANEKALARANDAKLEGNSFFKAGQYEEALTKYEFAIHISPDDPSSSEVRSMCHANRAACFFKMGKYEETVKECTKALELNPTYMKALIRRGEAREKLEQYEESIADMTRILELDPSNDQARRTIIRLKPLAEEKREKMKEEMIGKLKEMGNSILGRFGMSVDNFKAVKDPNTGSYSIAFQR</sequence>
<dbReference type="OrthoDB" id="1872379at2759"/>
<feature type="coiled-coil region" evidence="2">
    <location>
        <begin position="176"/>
        <end position="203"/>
    </location>
</feature>
<dbReference type="Pfam" id="PF13181">
    <property type="entry name" value="TPR_8"/>
    <property type="match status" value="1"/>
</dbReference>
<dbReference type="GeneID" id="105162884"/>
<feature type="repeat" description="TPR" evidence="1">
    <location>
        <begin position="143"/>
        <end position="176"/>
    </location>
</feature>
<dbReference type="Gene3D" id="1.25.40.10">
    <property type="entry name" value="Tetratricopeptide repeat domain"/>
    <property type="match status" value="1"/>
</dbReference>
<proteinExistence type="predicted"/>
<dbReference type="InParanoid" id="A0A6I9TAH1"/>
<dbReference type="Pfam" id="PF13414">
    <property type="entry name" value="TPR_11"/>
    <property type="match status" value="1"/>
</dbReference>
<dbReference type="Pfam" id="PF00515">
    <property type="entry name" value="TPR_1"/>
    <property type="match status" value="1"/>
</dbReference>
<name>A0A6I9TAH1_SESIN</name>
<protein>
    <submittedName>
        <fullName evidence="5">Tetratricopeptide repeat protein 1</fullName>
    </submittedName>
</protein>
<dbReference type="SUPFAM" id="SSF48452">
    <property type="entry name" value="TPR-like"/>
    <property type="match status" value="1"/>
</dbReference>
<evidence type="ECO:0000313" key="5">
    <source>
        <dbReference type="RefSeq" id="XP_011079345.1"/>
    </source>
</evidence>
<evidence type="ECO:0000313" key="4">
    <source>
        <dbReference type="Proteomes" id="UP000504604"/>
    </source>
</evidence>
<dbReference type="PANTHER" id="PTHR46014:SF1">
    <property type="entry name" value="TETRATRICOPEPTIDE REPEAT PROTEIN 1"/>
    <property type="match status" value="1"/>
</dbReference>
<keyword evidence="2" id="KW-0175">Coiled coil</keyword>
<dbReference type="AlphaFoldDB" id="A0A6I9TAH1"/>
<dbReference type="InterPro" id="IPR011990">
    <property type="entry name" value="TPR-like_helical_dom_sf"/>
</dbReference>
<accession>A0A6I9TAH1</accession>
<feature type="region of interest" description="Disordered" evidence="3">
    <location>
        <begin position="1"/>
        <end position="90"/>
    </location>
</feature>
<keyword evidence="1" id="KW-0802">TPR repeat</keyword>
<dbReference type="InterPro" id="IPR052769">
    <property type="entry name" value="TPR_domain_protein"/>
</dbReference>
<gene>
    <name evidence="5" type="primary">LOC105162884</name>
</gene>
<feature type="repeat" description="TPR" evidence="1">
    <location>
        <begin position="177"/>
        <end position="210"/>
    </location>
</feature>
<dbReference type="FunCoup" id="A0A6I9TAH1">
    <property type="interactions" value="3569"/>
</dbReference>
<dbReference type="RefSeq" id="XP_011079345.1">
    <property type="nucleotide sequence ID" value="XM_011081043.2"/>
</dbReference>
<dbReference type="PROSITE" id="PS50005">
    <property type="entry name" value="TPR"/>
    <property type="match status" value="3"/>
</dbReference>
<dbReference type="KEGG" id="sind:105162884"/>
<feature type="compositionally biased region" description="Basic and acidic residues" evidence="3">
    <location>
        <begin position="69"/>
        <end position="90"/>
    </location>
</feature>
<dbReference type="Proteomes" id="UP000504604">
    <property type="component" value="Linkage group LG5"/>
</dbReference>
<dbReference type="SMART" id="SM00028">
    <property type="entry name" value="TPR"/>
    <property type="match status" value="3"/>
</dbReference>
<feature type="compositionally biased region" description="Polar residues" evidence="3">
    <location>
        <begin position="52"/>
        <end position="68"/>
    </location>
</feature>
<evidence type="ECO:0000256" key="2">
    <source>
        <dbReference type="SAM" id="Coils"/>
    </source>
</evidence>
<evidence type="ECO:0000256" key="1">
    <source>
        <dbReference type="PROSITE-ProRule" id="PRU00339"/>
    </source>
</evidence>
<reference evidence="5" key="1">
    <citation type="submission" date="2025-08" db="UniProtKB">
        <authorList>
            <consortium name="RefSeq"/>
        </authorList>
    </citation>
    <scope>IDENTIFICATION</scope>
</reference>
<evidence type="ECO:0000256" key="3">
    <source>
        <dbReference type="SAM" id="MobiDB-lite"/>
    </source>
</evidence>
<feature type="repeat" description="TPR" evidence="1">
    <location>
        <begin position="102"/>
        <end position="135"/>
    </location>
</feature>
<keyword evidence="4" id="KW-1185">Reference proteome</keyword>
<dbReference type="Gramene" id="SIN_1011825.t">
    <property type="protein sequence ID" value="SIN_1011825.t"/>
    <property type="gene ID" value="SIN_1011825"/>
</dbReference>
<organism evidence="4 5">
    <name type="scientific">Sesamum indicum</name>
    <name type="common">Oriental sesame</name>
    <name type="synonym">Sesamum orientale</name>
    <dbReference type="NCBI Taxonomy" id="4182"/>
    <lineage>
        <taxon>Eukaryota</taxon>
        <taxon>Viridiplantae</taxon>
        <taxon>Streptophyta</taxon>
        <taxon>Embryophyta</taxon>
        <taxon>Tracheophyta</taxon>
        <taxon>Spermatophyta</taxon>
        <taxon>Magnoliopsida</taxon>
        <taxon>eudicotyledons</taxon>
        <taxon>Gunneridae</taxon>
        <taxon>Pentapetalae</taxon>
        <taxon>asterids</taxon>
        <taxon>lamiids</taxon>
        <taxon>Lamiales</taxon>
        <taxon>Pedaliaceae</taxon>
        <taxon>Sesamum</taxon>
    </lineage>
</organism>
<feature type="compositionally biased region" description="Polar residues" evidence="3">
    <location>
        <begin position="10"/>
        <end position="22"/>
    </location>
</feature>